<dbReference type="Proteomes" id="UP001175226">
    <property type="component" value="Unassembled WGS sequence"/>
</dbReference>
<accession>A0AA39JTF6</accession>
<proteinExistence type="predicted"/>
<keyword evidence="2" id="KW-1185">Reference proteome</keyword>
<evidence type="ECO:0000313" key="2">
    <source>
        <dbReference type="Proteomes" id="UP001175226"/>
    </source>
</evidence>
<sequence length="154" mass="16873">MPQICSNRQQRQEDSLFHSNALPTDLLPSQDLSLAYLTRGSIGHALDTSLCPSLLHQAVLLLCCPEFAIFLLTVAVVASVFALTSGENSEALMLECILSSKKFGLGMVRYHDTPIWTMVFCDSLNAPPLLRTLSPSLGLIPCSKHEELRLSRSS</sequence>
<dbReference type="AlphaFoldDB" id="A0AA39JTF6"/>
<reference evidence="1" key="1">
    <citation type="submission" date="2023-06" db="EMBL/GenBank/DDBJ databases">
        <authorList>
            <consortium name="Lawrence Berkeley National Laboratory"/>
            <person name="Ahrendt S."/>
            <person name="Sahu N."/>
            <person name="Indic B."/>
            <person name="Wong-Bajracharya J."/>
            <person name="Merenyi Z."/>
            <person name="Ke H.-M."/>
            <person name="Monk M."/>
            <person name="Kocsube S."/>
            <person name="Drula E."/>
            <person name="Lipzen A."/>
            <person name="Balint B."/>
            <person name="Henrissat B."/>
            <person name="Andreopoulos B."/>
            <person name="Martin F.M."/>
            <person name="Harder C.B."/>
            <person name="Rigling D."/>
            <person name="Ford K.L."/>
            <person name="Foster G.D."/>
            <person name="Pangilinan J."/>
            <person name="Papanicolaou A."/>
            <person name="Barry K."/>
            <person name="LaButti K."/>
            <person name="Viragh M."/>
            <person name="Koriabine M."/>
            <person name="Yan M."/>
            <person name="Riley R."/>
            <person name="Champramary S."/>
            <person name="Plett K.L."/>
            <person name="Tsai I.J."/>
            <person name="Slot J."/>
            <person name="Sipos G."/>
            <person name="Plett J."/>
            <person name="Nagy L.G."/>
            <person name="Grigoriev I.V."/>
        </authorList>
    </citation>
    <scope>NUCLEOTIDE SEQUENCE</scope>
    <source>
        <strain evidence="1">FPL87.14</strain>
    </source>
</reference>
<comment type="caution">
    <text evidence="1">The sequence shown here is derived from an EMBL/GenBank/DDBJ whole genome shotgun (WGS) entry which is preliminary data.</text>
</comment>
<dbReference type="EMBL" id="JAUEPT010000011">
    <property type="protein sequence ID" value="KAK0447570.1"/>
    <property type="molecule type" value="Genomic_DNA"/>
</dbReference>
<evidence type="ECO:0000313" key="1">
    <source>
        <dbReference type="EMBL" id="KAK0447570.1"/>
    </source>
</evidence>
<organism evidence="1 2">
    <name type="scientific">Armillaria borealis</name>
    <dbReference type="NCBI Taxonomy" id="47425"/>
    <lineage>
        <taxon>Eukaryota</taxon>
        <taxon>Fungi</taxon>
        <taxon>Dikarya</taxon>
        <taxon>Basidiomycota</taxon>
        <taxon>Agaricomycotina</taxon>
        <taxon>Agaricomycetes</taxon>
        <taxon>Agaricomycetidae</taxon>
        <taxon>Agaricales</taxon>
        <taxon>Marasmiineae</taxon>
        <taxon>Physalacriaceae</taxon>
        <taxon>Armillaria</taxon>
    </lineage>
</organism>
<gene>
    <name evidence="1" type="ORF">EV421DRAFT_2033274</name>
</gene>
<protein>
    <submittedName>
        <fullName evidence="1">Uncharacterized protein</fullName>
    </submittedName>
</protein>
<name>A0AA39JTF6_9AGAR</name>